<name>A0A9P9YS49_9MUSC</name>
<comment type="caution">
    <text evidence="1">The sequence shown here is derived from an EMBL/GenBank/DDBJ whole genome shotgun (WGS) entry which is preliminary data.</text>
</comment>
<dbReference type="EMBL" id="JAMKOV010000002">
    <property type="protein sequence ID" value="KAI8042061.1"/>
    <property type="molecule type" value="Genomic_DNA"/>
</dbReference>
<gene>
    <name evidence="1" type="ORF">M5D96_003361</name>
</gene>
<dbReference type="Proteomes" id="UP001059596">
    <property type="component" value="Unassembled WGS sequence"/>
</dbReference>
<accession>A0A9P9YS49</accession>
<sequence>MTLNVQPHAHIGGPLGPLSSTQYPFQFPFPSRIGLQTFLEIRPGLFSALSAFNVTQNDRITTTTAEVEGAAAAALTQRWMRWTPLDQNIT</sequence>
<evidence type="ECO:0000313" key="2">
    <source>
        <dbReference type="Proteomes" id="UP001059596"/>
    </source>
</evidence>
<reference evidence="1" key="1">
    <citation type="journal article" date="2023" name="Genome Biol. Evol.">
        <title>Long-read-based Genome Assembly of Drosophila gunungcola Reveals Fewer Chemosensory Genes in Flower-breeding Species.</title>
        <authorList>
            <person name="Negi A."/>
            <person name="Liao B.Y."/>
            <person name="Yeh S.D."/>
        </authorList>
    </citation>
    <scope>NUCLEOTIDE SEQUENCE</scope>
    <source>
        <strain evidence="1">Sukarami</strain>
    </source>
</reference>
<organism evidence="1 2">
    <name type="scientific">Drosophila gunungcola</name>
    <name type="common">fruit fly</name>
    <dbReference type="NCBI Taxonomy" id="103775"/>
    <lineage>
        <taxon>Eukaryota</taxon>
        <taxon>Metazoa</taxon>
        <taxon>Ecdysozoa</taxon>
        <taxon>Arthropoda</taxon>
        <taxon>Hexapoda</taxon>
        <taxon>Insecta</taxon>
        <taxon>Pterygota</taxon>
        <taxon>Neoptera</taxon>
        <taxon>Endopterygota</taxon>
        <taxon>Diptera</taxon>
        <taxon>Brachycera</taxon>
        <taxon>Muscomorpha</taxon>
        <taxon>Ephydroidea</taxon>
        <taxon>Drosophilidae</taxon>
        <taxon>Drosophila</taxon>
        <taxon>Sophophora</taxon>
    </lineage>
</organism>
<proteinExistence type="predicted"/>
<protein>
    <submittedName>
        <fullName evidence="1">Uncharacterized protein</fullName>
    </submittedName>
</protein>
<dbReference type="AlphaFoldDB" id="A0A9P9YS49"/>
<evidence type="ECO:0000313" key="1">
    <source>
        <dbReference type="EMBL" id="KAI8042061.1"/>
    </source>
</evidence>
<keyword evidence="2" id="KW-1185">Reference proteome</keyword>